<dbReference type="InterPro" id="IPR024185">
    <property type="entry name" value="FTHF_cligase-like_sf"/>
</dbReference>
<comment type="caution">
    <text evidence="7">The sequence shown here is derived from an EMBL/GenBank/DDBJ whole genome shotgun (WGS) entry which is preliminary data.</text>
</comment>
<dbReference type="OrthoDB" id="2015992at2759"/>
<reference evidence="7" key="1">
    <citation type="submission" date="2019-04" db="EMBL/GenBank/DDBJ databases">
        <title>Sequencing of skin fungus with MAO and IRED activity.</title>
        <authorList>
            <person name="Marsaioli A.J."/>
            <person name="Bonatto J.M.C."/>
            <person name="Reis Junior O."/>
        </authorList>
    </citation>
    <scope>NUCLEOTIDE SEQUENCE</scope>
    <source>
        <strain evidence="7">28M1</strain>
    </source>
</reference>
<dbReference type="Pfam" id="PF01812">
    <property type="entry name" value="5-FTHF_cyc-lig"/>
    <property type="match status" value="1"/>
</dbReference>
<feature type="binding site" evidence="6">
    <location>
        <position position="54"/>
    </location>
    <ligand>
        <name>substrate</name>
    </ligand>
</feature>
<name>A0A9P4WNX8_9PLEO</name>
<dbReference type="InterPro" id="IPR037171">
    <property type="entry name" value="NagB/RpiA_transferase-like"/>
</dbReference>
<dbReference type="Proteomes" id="UP000758155">
    <property type="component" value="Unassembled WGS sequence"/>
</dbReference>
<evidence type="ECO:0000313" key="8">
    <source>
        <dbReference type="Proteomes" id="UP000758155"/>
    </source>
</evidence>
<evidence type="ECO:0000256" key="2">
    <source>
        <dbReference type="ARBA" id="ARBA00022741"/>
    </source>
</evidence>
<dbReference type="Gene3D" id="3.40.50.10420">
    <property type="entry name" value="NagB/RpiA/CoA transferase-like"/>
    <property type="match status" value="1"/>
</dbReference>
<proteinExistence type="inferred from homology"/>
<keyword evidence="8" id="KW-1185">Reference proteome</keyword>
<dbReference type="AlphaFoldDB" id="A0A9P4WNX8"/>
<dbReference type="PANTHER" id="PTHR23407">
    <property type="entry name" value="ATPASE INHIBITOR/5-FORMYLTETRAHYDROFOLATE CYCLO-LIGASE"/>
    <property type="match status" value="1"/>
</dbReference>
<keyword evidence="3 6" id="KW-0067">ATP-binding</keyword>
<comment type="similarity">
    <text evidence="1">Belongs to the 5-formyltetrahydrofolate cyclo-ligase family.</text>
</comment>
<dbReference type="GO" id="GO:0009396">
    <property type="term" value="P:folic acid-containing compound biosynthetic process"/>
    <property type="evidence" value="ECO:0007669"/>
    <property type="project" value="TreeGrafter"/>
</dbReference>
<feature type="binding site" evidence="6">
    <location>
        <begin position="166"/>
        <end position="174"/>
    </location>
    <ligand>
        <name>ATP</name>
        <dbReference type="ChEBI" id="CHEBI:30616"/>
    </ligand>
</feature>
<evidence type="ECO:0000256" key="3">
    <source>
        <dbReference type="ARBA" id="ARBA00022840"/>
    </source>
</evidence>
<dbReference type="SUPFAM" id="SSF100950">
    <property type="entry name" value="NagB/RpiA/CoA transferase-like"/>
    <property type="match status" value="1"/>
</dbReference>
<comment type="catalytic activity">
    <reaction evidence="4">
        <text>(6S)-5-formyl-5,6,7,8-tetrahydrofolate + ATP = (6R)-5,10-methenyltetrahydrofolate + ADP + phosphate</text>
        <dbReference type="Rhea" id="RHEA:10488"/>
        <dbReference type="ChEBI" id="CHEBI:30616"/>
        <dbReference type="ChEBI" id="CHEBI:43474"/>
        <dbReference type="ChEBI" id="CHEBI:57455"/>
        <dbReference type="ChEBI" id="CHEBI:57457"/>
        <dbReference type="ChEBI" id="CHEBI:456216"/>
        <dbReference type="EC" id="6.3.3.2"/>
    </reaction>
</comment>
<evidence type="ECO:0000256" key="5">
    <source>
        <dbReference type="ARBA" id="ARBA00038966"/>
    </source>
</evidence>
<protein>
    <recommendedName>
        <fullName evidence="5">5-formyltetrahydrofolate cyclo-ligase</fullName>
        <ecNumber evidence="5">6.3.3.2</ecNumber>
    </recommendedName>
</protein>
<dbReference type="InterPro" id="IPR002698">
    <property type="entry name" value="FTHF_cligase"/>
</dbReference>
<dbReference type="GO" id="GO:0030272">
    <property type="term" value="F:5-formyltetrahydrofolate cyclo-ligase activity"/>
    <property type="evidence" value="ECO:0007669"/>
    <property type="project" value="UniProtKB-EC"/>
</dbReference>
<dbReference type="GO" id="GO:0005739">
    <property type="term" value="C:mitochondrion"/>
    <property type="evidence" value="ECO:0007669"/>
    <property type="project" value="TreeGrafter"/>
</dbReference>
<dbReference type="GO" id="GO:0035999">
    <property type="term" value="P:tetrahydrofolate interconversion"/>
    <property type="evidence" value="ECO:0007669"/>
    <property type="project" value="TreeGrafter"/>
</dbReference>
<dbReference type="PIRSF" id="PIRSF006806">
    <property type="entry name" value="FTHF_cligase"/>
    <property type="match status" value="1"/>
</dbReference>
<accession>A0A9P4WNX8</accession>
<evidence type="ECO:0000256" key="1">
    <source>
        <dbReference type="ARBA" id="ARBA00010638"/>
    </source>
</evidence>
<gene>
    <name evidence="7" type="ORF">E8E12_008039</name>
</gene>
<feature type="binding site" evidence="6">
    <location>
        <position position="60"/>
    </location>
    <ligand>
        <name>substrate</name>
    </ligand>
</feature>
<evidence type="ECO:0000313" key="7">
    <source>
        <dbReference type="EMBL" id="KAF3037686.1"/>
    </source>
</evidence>
<evidence type="ECO:0000256" key="6">
    <source>
        <dbReference type="PIRSR" id="PIRSR006806-1"/>
    </source>
</evidence>
<dbReference type="PANTHER" id="PTHR23407:SF1">
    <property type="entry name" value="5-FORMYLTETRAHYDROFOLATE CYCLO-LIGASE"/>
    <property type="match status" value="1"/>
</dbReference>
<evidence type="ECO:0000256" key="4">
    <source>
        <dbReference type="ARBA" id="ARBA00036539"/>
    </source>
</evidence>
<dbReference type="GO" id="GO:0005524">
    <property type="term" value="F:ATP binding"/>
    <property type="evidence" value="ECO:0007669"/>
    <property type="project" value="UniProtKB-KW"/>
</dbReference>
<organism evidence="7 8">
    <name type="scientific">Didymella heteroderae</name>
    <dbReference type="NCBI Taxonomy" id="1769908"/>
    <lineage>
        <taxon>Eukaryota</taxon>
        <taxon>Fungi</taxon>
        <taxon>Dikarya</taxon>
        <taxon>Ascomycota</taxon>
        <taxon>Pezizomycotina</taxon>
        <taxon>Dothideomycetes</taxon>
        <taxon>Pleosporomycetidae</taxon>
        <taxon>Pleosporales</taxon>
        <taxon>Pleosporineae</taxon>
        <taxon>Didymellaceae</taxon>
        <taxon>Didymella</taxon>
    </lineage>
</organism>
<dbReference type="EMBL" id="SWKV01000041">
    <property type="protein sequence ID" value="KAF3037686.1"/>
    <property type="molecule type" value="Genomic_DNA"/>
</dbReference>
<dbReference type="FunFam" id="3.40.50.10420:FF:000007">
    <property type="entry name" value="5-formyltetrahydrofolate cyclo-ligase"/>
    <property type="match status" value="1"/>
</dbReference>
<sequence length="228" mass="24987">MAAVVAAKKELRKKIKTVLKDVSDSAATTQTTHATKALLAMPEYKSARRISVYLSMPTGEINTSSIVRDALDQGKKVFIPYTYNLDSLVDGQPKSIMDMVELSSMKDFESLEADKWGIPTPSKDSISSRANCFGTMGVTNGKSENITNGLDLIVMPGMAFDHSFGRLGHGKGFYDFFLSRCHQGARVPFRVGLSLTEQLLPPNESVPMDQSDFRLDALITGDGELRRA</sequence>
<feature type="binding site" evidence="6">
    <location>
        <begin position="8"/>
        <end position="12"/>
    </location>
    <ligand>
        <name>ATP</name>
        <dbReference type="ChEBI" id="CHEBI:30616"/>
    </ligand>
</feature>
<dbReference type="EC" id="6.3.3.2" evidence="5"/>
<keyword evidence="2 6" id="KW-0547">Nucleotide-binding</keyword>